<dbReference type="EMBL" id="PYBV01000047">
    <property type="protein sequence ID" value="PYC64864.1"/>
    <property type="molecule type" value="Genomic_DNA"/>
</dbReference>
<evidence type="ECO:0000313" key="2">
    <source>
        <dbReference type="EMBL" id="PYC64864.1"/>
    </source>
</evidence>
<evidence type="ECO:0000256" key="1">
    <source>
        <dbReference type="SAM" id="MobiDB-lite"/>
    </source>
</evidence>
<reference evidence="2 3" key="1">
    <citation type="submission" date="2018-03" db="EMBL/GenBank/DDBJ databases">
        <title>Bioinformatic expansion and discovery of thiopeptide antibiotics.</title>
        <authorList>
            <person name="Schwalen C.J."/>
            <person name="Hudson G.A."/>
            <person name="Mitchell D.A."/>
        </authorList>
    </citation>
    <scope>NUCLEOTIDE SEQUENCE [LARGE SCALE GENOMIC DNA]</scope>
    <source>
        <strain evidence="2 3">NRRL 8041</strain>
    </source>
</reference>
<feature type="region of interest" description="Disordered" evidence="1">
    <location>
        <begin position="545"/>
        <end position="586"/>
    </location>
</feature>
<feature type="non-terminal residue" evidence="2">
    <location>
        <position position="622"/>
    </location>
</feature>
<dbReference type="Proteomes" id="UP000248333">
    <property type="component" value="Unassembled WGS sequence"/>
</dbReference>
<evidence type="ECO:0000313" key="3">
    <source>
        <dbReference type="Proteomes" id="UP000248333"/>
    </source>
</evidence>
<accession>A0A318NUM6</accession>
<dbReference type="AlphaFoldDB" id="A0A318NUM6"/>
<feature type="region of interest" description="Disordered" evidence="1">
    <location>
        <begin position="451"/>
        <end position="478"/>
    </location>
</feature>
<organism evidence="2 3">
    <name type="scientific">Micromonospora arborensis</name>
    <dbReference type="NCBI Taxonomy" id="2116518"/>
    <lineage>
        <taxon>Bacteria</taxon>
        <taxon>Bacillati</taxon>
        <taxon>Actinomycetota</taxon>
        <taxon>Actinomycetes</taxon>
        <taxon>Micromonosporales</taxon>
        <taxon>Micromonosporaceae</taxon>
        <taxon>Micromonospora</taxon>
    </lineage>
</organism>
<keyword evidence="3" id="KW-1185">Reference proteome</keyword>
<proteinExistence type="predicted"/>
<protein>
    <submittedName>
        <fullName evidence="2">Uncharacterized protein</fullName>
    </submittedName>
</protein>
<gene>
    <name evidence="2" type="ORF">C7C45_29225</name>
</gene>
<sequence>MTQPNPSTLPGTDPLGLPAWEQGLIEVLGAGDMDSRRFTRPAWLSLTLAGTYIKASNKPWNDSMGTPGANEFTLYRKTAASVSNTGGVKHEAFWIIKGRVDWFSKSGGGYSPHEYFWNEFWTHSRDILDAPPTPLPLDPQSFHTAAESFYNLSMWLDGSAQRIQAEIDSLGSDGSGFQGSSSQALSDALKNLHGEMKLLRQDLQTSDDWVRMLHDNGDAAQRFWTQIRQVWADFASRPENQPNTMVARAMKDIESSIDDLSRKTDGWNLSAAKNGDLTIWDNLQNWYIPIDIGDGLGSRDYDFKQPATALQELDARMHAAFTKAAATLHLAMAERFKELRESFERSYTNMVDLQTYVPIPPPTAGAGGNGGGANLNDILGKLGGGGGGGPKLSDVAGGGGGGGGSSGLADVLGGGGIDGGSSRLADVGGGGGSLADALGGGGSSGLADIGGGGVGGGGSPSLEDLVGGGGLEGGVGGSTGGLPSGLDLGGGAGAGGLTGGGVGAGGLPGGGVDLGGLTGGGGVELPGGDSGVGLGGGLGGLPGLGGLNGRPGDGNQAAKPPIGLPGAGDFDEIPSPIDGLPGAGGSFPGLGGGGVSIPGLGGAGSGGSFPGLGGAGSGVSIP</sequence>
<comment type="caution">
    <text evidence="2">The sequence shown here is derived from an EMBL/GenBank/DDBJ whole genome shotgun (WGS) entry which is preliminary data.</text>
</comment>
<feature type="compositionally biased region" description="Gly residues" evidence="1">
    <location>
        <begin position="466"/>
        <end position="478"/>
    </location>
</feature>
<name>A0A318NUM6_9ACTN</name>